<dbReference type="Proteomes" id="UP000001522">
    <property type="component" value="Chromosome"/>
</dbReference>
<organism evidence="2 3">
    <name type="scientific">Helicobacter mustelae (strain ATCC 43772 / CCUG 25715 / CIP 103759 / LMG 18044 / NCTC 12198 / R85-136P)</name>
    <name type="common">Campylobacter mustelae</name>
    <dbReference type="NCBI Taxonomy" id="679897"/>
    <lineage>
        <taxon>Bacteria</taxon>
        <taxon>Pseudomonadati</taxon>
        <taxon>Campylobacterota</taxon>
        <taxon>Epsilonproteobacteria</taxon>
        <taxon>Campylobacterales</taxon>
        <taxon>Helicobacteraceae</taxon>
        <taxon>Helicobacter</taxon>
    </lineage>
</organism>
<dbReference type="PROSITE" id="PS51257">
    <property type="entry name" value="PROKAR_LIPOPROTEIN"/>
    <property type="match status" value="1"/>
</dbReference>
<name>D3UGN7_HELM1</name>
<reference evidence="2 3" key="1">
    <citation type="journal article" date="2010" name="BMC Genomics">
        <title>Comparative genomics and proteomics of Helicobacter mustelae, an ulcerogenic and carcinogenic gastric pathogen.</title>
        <authorList>
            <person name="O'Toole P.W."/>
            <person name="Snelling W.J."/>
            <person name="Canchaya C."/>
            <person name="Forde B.M."/>
            <person name="Hardie K.R."/>
            <person name="Josenhans C."/>
            <person name="Graham R.L.J."/>
            <person name="McMullan G."/>
            <person name="Parkhill J."/>
            <person name="Belda E."/>
            <person name="Bentley S.D."/>
        </authorList>
    </citation>
    <scope>NUCLEOTIDE SEQUENCE [LARGE SCALE GENOMIC DNA]</scope>
    <source>
        <strain evidence="3">ATCC 43772 / LMG 18044 / NCTC 12198 / 12198</strain>
    </source>
</reference>
<evidence type="ECO:0008006" key="4">
    <source>
        <dbReference type="Google" id="ProtNLM"/>
    </source>
</evidence>
<gene>
    <name evidence="2" type="ordered locus">HMU03960</name>
</gene>
<feature type="transmembrane region" description="Helical" evidence="1">
    <location>
        <begin position="25"/>
        <end position="44"/>
    </location>
</feature>
<dbReference type="AlphaFoldDB" id="D3UGN7"/>
<keyword evidence="3" id="KW-1185">Reference proteome</keyword>
<keyword evidence="1" id="KW-0472">Membrane</keyword>
<evidence type="ECO:0000256" key="1">
    <source>
        <dbReference type="SAM" id="Phobius"/>
    </source>
</evidence>
<keyword evidence="1" id="KW-1133">Transmembrane helix</keyword>
<proteinExistence type="predicted"/>
<protein>
    <recommendedName>
        <fullName evidence="4">Septum formation initiator</fullName>
    </recommendedName>
</protein>
<dbReference type="STRING" id="679897.HMU03960"/>
<accession>D3UGN7</accession>
<sequence>MQDRQELLDEVKTIKFRGLGAPSLVLAYCIFLGCVLFFVIKIFLVNHIYYSSKEITKLQARYDLLYEENRFLKKELETLRFHYRITNLED</sequence>
<dbReference type="KEGG" id="hms:HMU03960"/>
<dbReference type="EMBL" id="FN555004">
    <property type="protein sequence ID" value="CBG39658.1"/>
    <property type="molecule type" value="Genomic_DNA"/>
</dbReference>
<dbReference type="HOGENOM" id="CLU_163201_1_0_7"/>
<dbReference type="RefSeq" id="WP_013022749.1">
    <property type="nucleotide sequence ID" value="NC_013949.1"/>
</dbReference>
<evidence type="ECO:0000313" key="2">
    <source>
        <dbReference type="EMBL" id="CBG39658.1"/>
    </source>
</evidence>
<evidence type="ECO:0000313" key="3">
    <source>
        <dbReference type="Proteomes" id="UP000001522"/>
    </source>
</evidence>
<keyword evidence="1" id="KW-0812">Transmembrane</keyword>